<evidence type="ECO:0000313" key="2">
    <source>
        <dbReference type="EMBL" id="AXF85536.1"/>
    </source>
</evidence>
<dbReference type="Proteomes" id="UP000252182">
    <property type="component" value="Chromosome"/>
</dbReference>
<dbReference type="InterPro" id="IPR029052">
    <property type="entry name" value="Metallo-depent_PP-like"/>
</dbReference>
<organism evidence="2 3">
    <name type="scientific">Ephemeroptericola cinctiostellae</name>
    <dbReference type="NCBI Taxonomy" id="2268024"/>
    <lineage>
        <taxon>Bacteria</taxon>
        <taxon>Pseudomonadati</taxon>
        <taxon>Pseudomonadota</taxon>
        <taxon>Betaproteobacteria</taxon>
        <taxon>Burkholderiales</taxon>
        <taxon>Burkholderiaceae</taxon>
        <taxon>Ephemeroptericola</taxon>
    </lineage>
</organism>
<gene>
    <name evidence="2" type="ORF">DTO96_101267</name>
</gene>
<feature type="transmembrane region" description="Helical" evidence="1">
    <location>
        <begin position="503"/>
        <end position="530"/>
    </location>
</feature>
<dbReference type="PANTHER" id="PTHR34211:SF3">
    <property type="entry name" value="CALCINEURIN-LIKE METALLO-PHOSPHOESTERASE SUPERFAMILY PROTEIN"/>
    <property type="match status" value="1"/>
</dbReference>
<sequence>MQEENKKIKVHVVQHPTVNWMNPFQLIDTGLRAVLGGLFGAYADRREVQAALGANDMLEDDIYLDYRSADELWVDYVADTGDGWHATYSLAWLLAQTELTVENCELPLKRGQLLVMGGDQVYPVASRTAYSERMVGPYQAALPYSNRQAPEILAIPGNHDWYDGLTGFLRLFCQGRWIGGRKTMQNRSYFAVELPHGWWLWGVDIQLESDVDIAQAEYFKYFAKKLTDTDRVILCSPKPTWIEAGDVRLNSKERHEAYLGIQYLEKLITNQGAHVTFMLSGDLHHYAHFHSLSNATHKITAGGGGAFLLGTHELPNELLIDGAAHAVQLDLIQVNPPKSVSRQLRWHNLLFSWHNPAFAVFLATLYSFYAWIWQSSSEFTTKTCSFNVSGCTQTLMENWATLEFVPSNFSNILFKFWSILAHQPTTLGLTALPIVGLILFATGTHNASLPKQMLWGALHGCCHILLAVILLWIIAKINIGWVYPNLNLSSEGVPVQKWLHSLWQIGLFTVQSLLFGFFAGGLLFGLYLIVSNIVARMHADEVFSALHNPNFKNFLRIHITADHLSLYAIKVDKACTRWAISPHVTVLEKRKRWPFIKEWLLEVEEKNETPWFVPDGIEIKAALIEVIRIQNSPESQTSKNEEGDDDEHL</sequence>
<keyword evidence="3" id="KW-1185">Reference proteome</keyword>
<protein>
    <recommendedName>
        <fullName evidence="4">Calcineurin-like phosphoesterase domain-containing protein</fullName>
    </recommendedName>
</protein>
<dbReference type="KEGG" id="hyf:DTO96_101267"/>
<name>A0A345DAZ8_9BURK</name>
<feature type="transmembrane region" description="Helical" evidence="1">
    <location>
        <begin position="416"/>
        <end position="441"/>
    </location>
</feature>
<evidence type="ECO:0000313" key="3">
    <source>
        <dbReference type="Proteomes" id="UP000252182"/>
    </source>
</evidence>
<accession>A0A345DAZ8</accession>
<feature type="transmembrane region" description="Helical" evidence="1">
    <location>
        <begin position="453"/>
        <end position="483"/>
    </location>
</feature>
<keyword evidence="1" id="KW-0472">Membrane</keyword>
<dbReference type="AlphaFoldDB" id="A0A345DAZ8"/>
<keyword evidence="1" id="KW-1133">Transmembrane helix</keyword>
<evidence type="ECO:0000256" key="1">
    <source>
        <dbReference type="SAM" id="Phobius"/>
    </source>
</evidence>
<keyword evidence="1" id="KW-0812">Transmembrane</keyword>
<dbReference type="Gene3D" id="3.60.21.10">
    <property type="match status" value="1"/>
</dbReference>
<dbReference type="EMBL" id="CP031124">
    <property type="protein sequence ID" value="AXF85536.1"/>
    <property type="molecule type" value="Genomic_DNA"/>
</dbReference>
<evidence type="ECO:0008006" key="4">
    <source>
        <dbReference type="Google" id="ProtNLM"/>
    </source>
</evidence>
<proteinExistence type="predicted"/>
<dbReference type="GO" id="GO:0016787">
    <property type="term" value="F:hydrolase activity"/>
    <property type="evidence" value="ECO:0007669"/>
    <property type="project" value="InterPro"/>
</dbReference>
<reference evidence="3" key="1">
    <citation type="submission" date="2018-07" db="EMBL/GenBank/DDBJ databases">
        <authorList>
            <person name="Kim H."/>
        </authorList>
    </citation>
    <scope>NUCLEOTIDE SEQUENCE [LARGE SCALE GENOMIC DNA]</scope>
    <source>
        <strain evidence="3">F02</strain>
    </source>
</reference>
<dbReference type="PANTHER" id="PTHR34211">
    <property type="entry name" value="CALCINEURIN-LIKE METALLO-PHOSPHOESTERASE SUPERFAMILY PROTEIN"/>
    <property type="match status" value="1"/>
</dbReference>
<feature type="transmembrane region" description="Helical" evidence="1">
    <location>
        <begin position="349"/>
        <end position="372"/>
    </location>
</feature>
<dbReference type="SUPFAM" id="SSF56300">
    <property type="entry name" value="Metallo-dependent phosphatases"/>
    <property type="match status" value="1"/>
</dbReference>